<dbReference type="EMBL" id="CAUOFW020002036">
    <property type="protein sequence ID" value="CAK9150406.1"/>
    <property type="molecule type" value="Genomic_DNA"/>
</dbReference>
<evidence type="ECO:0000313" key="3">
    <source>
        <dbReference type="Proteomes" id="UP001642360"/>
    </source>
</evidence>
<dbReference type="AlphaFoldDB" id="A0ABC8RZJ1"/>
<dbReference type="Gene3D" id="3.30.428.10">
    <property type="entry name" value="HIT-like"/>
    <property type="match status" value="1"/>
</dbReference>
<gene>
    <name evidence="2" type="ORF">ILEXP_LOCUS18557</name>
</gene>
<dbReference type="Proteomes" id="UP001642360">
    <property type="component" value="Unassembled WGS sequence"/>
</dbReference>
<dbReference type="PANTHER" id="PTHR12486">
    <property type="entry name" value="APRATAXIN-RELATED"/>
    <property type="match status" value="1"/>
</dbReference>
<feature type="domain" description="Aprataxin C2HE/C2H2/C2HC zinc finger" evidence="1">
    <location>
        <begin position="63"/>
        <end position="117"/>
    </location>
</feature>
<dbReference type="SUPFAM" id="SSF54197">
    <property type="entry name" value="HIT-like"/>
    <property type="match status" value="1"/>
</dbReference>
<accession>A0ABC8RZJ1</accession>
<evidence type="ECO:0000313" key="2">
    <source>
        <dbReference type="EMBL" id="CAK9150406.1"/>
    </source>
</evidence>
<keyword evidence="3" id="KW-1185">Reference proteome</keyword>
<dbReference type="Pfam" id="PF16278">
    <property type="entry name" value="zf-C2HE"/>
    <property type="match status" value="1"/>
</dbReference>
<comment type="caution">
    <text evidence="2">The sequence shown here is derived from an EMBL/GenBank/DDBJ whole genome shotgun (WGS) entry which is preliminary data.</text>
</comment>
<organism evidence="2 3">
    <name type="scientific">Ilex paraguariensis</name>
    <name type="common">yerba mate</name>
    <dbReference type="NCBI Taxonomy" id="185542"/>
    <lineage>
        <taxon>Eukaryota</taxon>
        <taxon>Viridiplantae</taxon>
        <taxon>Streptophyta</taxon>
        <taxon>Embryophyta</taxon>
        <taxon>Tracheophyta</taxon>
        <taxon>Spermatophyta</taxon>
        <taxon>Magnoliopsida</taxon>
        <taxon>eudicotyledons</taxon>
        <taxon>Gunneridae</taxon>
        <taxon>Pentapetalae</taxon>
        <taxon>asterids</taxon>
        <taxon>campanulids</taxon>
        <taxon>Aquifoliales</taxon>
        <taxon>Aquifoliaceae</taxon>
        <taxon>Ilex</taxon>
    </lineage>
</organism>
<reference evidence="2 3" key="1">
    <citation type="submission" date="2024-02" db="EMBL/GenBank/DDBJ databases">
        <authorList>
            <person name="Vignale AGUSTIN F."/>
            <person name="Sosa J E."/>
            <person name="Modenutti C."/>
        </authorList>
    </citation>
    <scope>NUCLEOTIDE SEQUENCE [LARGE SCALE GENOMIC DNA]</scope>
</reference>
<proteinExistence type="predicted"/>
<evidence type="ECO:0000259" key="1">
    <source>
        <dbReference type="Pfam" id="PF16278"/>
    </source>
</evidence>
<sequence>MEKNLYWGGGTKQGTVLETLVFVEGGGGAWCLAPSMRQLHLHVISQDFDSVHLKNKRHWNSFNSPFFRDSIDVIEEVVKHGKATLKDDDRFLSMELRCHRCRSAHPNIPRLKTHISKCRAPFPAVLLQPGHLVCARTSDGLVQ</sequence>
<protein>
    <recommendedName>
        <fullName evidence="1">Aprataxin C2HE/C2H2/C2HC zinc finger domain-containing protein</fullName>
    </recommendedName>
</protein>
<dbReference type="InterPro" id="IPR036265">
    <property type="entry name" value="HIT-like_sf"/>
</dbReference>
<dbReference type="PANTHER" id="PTHR12486:SF4">
    <property type="entry name" value="APRATAXIN"/>
    <property type="match status" value="1"/>
</dbReference>
<dbReference type="InterPro" id="IPR032566">
    <property type="entry name" value="Znf-C2HE"/>
</dbReference>
<name>A0ABC8RZJ1_9AQUA</name>